<evidence type="ECO:0000256" key="1">
    <source>
        <dbReference type="SAM" id="MobiDB-lite"/>
    </source>
</evidence>
<evidence type="ECO:0000313" key="2">
    <source>
        <dbReference type="EMBL" id="KAJ7355003.1"/>
    </source>
</evidence>
<dbReference type="EMBL" id="MU827329">
    <property type="protein sequence ID" value="KAJ7355003.1"/>
    <property type="molecule type" value="Genomic_DNA"/>
</dbReference>
<dbReference type="Proteomes" id="UP001163046">
    <property type="component" value="Unassembled WGS sequence"/>
</dbReference>
<comment type="caution">
    <text evidence="2">The sequence shown here is derived from an EMBL/GenBank/DDBJ whole genome shotgun (WGS) entry which is preliminary data.</text>
</comment>
<dbReference type="AlphaFoldDB" id="A0A9X0CKT2"/>
<organism evidence="2 3">
    <name type="scientific">Desmophyllum pertusum</name>
    <dbReference type="NCBI Taxonomy" id="174260"/>
    <lineage>
        <taxon>Eukaryota</taxon>
        <taxon>Metazoa</taxon>
        <taxon>Cnidaria</taxon>
        <taxon>Anthozoa</taxon>
        <taxon>Hexacorallia</taxon>
        <taxon>Scleractinia</taxon>
        <taxon>Caryophylliina</taxon>
        <taxon>Caryophylliidae</taxon>
        <taxon>Desmophyllum</taxon>
    </lineage>
</organism>
<keyword evidence="3" id="KW-1185">Reference proteome</keyword>
<dbReference type="OrthoDB" id="2122982at2759"/>
<feature type="compositionally biased region" description="Basic and acidic residues" evidence="1">
    <location>
        <begin position="11"/>
        <end position="21"/>
    </location>
</feature>
<gene>
    <name evidence="2" type="ORF">OS493_028670</name>
</gene>
<proteinExistence type="predicted"/>
<protein>
    <submittedName>
        <fullName evidence="2">Uncharacterized protein</fullName>
    </submittedName>
</protein>
<evidence type="ECO:0000313" key="3">
    <source>
        <dbReference type="Proteomes" id="UP001163046"/>
    </source>
</evidence>
<reference evidence="2" key="1">
    <citation type="submission" date="2023-01" db="EMBL/GenBank/DDBJ databases">
        <title>Genome assembly of the deep-sea coral Lophelia pertusa.</title>
        <authorList>
            <person name="Herrera S."/>
            <person name="Cordes E."/>
        </authorList>
    </citation>
    <scope>NUCLEOTIDE SEQUENCE</scope>
    <source>
        <strain evidence="2">USNM1676648</strain>
        <tissue evidence="2">Polyp</tissue>
    </source>
</reference>
<name>A0A9X0CKT2_9CNID</name>
<accession>A0A9X0CKT2</accession>
<feature type="region of interest" description="Disordered" evidence="1">
    <location>
        <begin position="1"/>
        <end position="21"/>
    </location>
</feature>
<sequence length="265" mass="28924">MDAGACASLPEKPKQSLDKRLAPRRNTRSSKFLLSLQIAKSCQKSFHVGNRNVNDQYSQEITIIHKTAATYKVTIDKMPMCDDCKYCTTRDICSLILWALLYIYKVPEKSDLLHQRSFLNSELESIFKACERESSSATPTASATAIPTATGTAIPTATGTAMPTVSATATATATPKVTGTLMPTVSATGTIASATATALTPKAAKDFNNPSYENQQWFISRVVSRGRTPTCSHPKCTRKFERGELSIQVMARWSPPYNTADEVKV</sequence>